<comment type="subcellular location">
    <subcellularLocation>
        <location evidence="1 7">Cell outer membrane</location>
        <topology evidence="1 7">Multi-pass membrane protein</topology>
    </subcellularLocation>
</comment>
<dbReference type="InterPro" id="IPR036942">
    <property type="entry name" value="Beta-barrel_TonB_sf"/>
</dbReference>
<dbReference type="Pfam" id="PF13715">
    <property type="entry name" value="CarbopepD_reg_2"/>
    <property type="match status" value="1"/>
</dbReference>
<evidence type="ECO:0000256" key="2">
    <source>
        <dbReference type="ARBA" id="ARBA00022448"/>
    </source>
</evidence>
<gene>
    <name evidence="9" type="ORF">LPB301_03320</name>
</gene>
<comment type="similarity">
    <text evidence="7">Belongs to the TonB-dependent receptor family.</text>
</comment>
<dbReference type="InterPro" id="IPR012910">
    <property type="entry name" value="Plug_dom"/>
</dbReference>
<dbReference type="RefSeq" id="WP_068357475.1">
    <property type="nucleotide sequence ID" value="NZ_CP019419.1"/>
</dbReference>
<dbReference type="Proteomes" id="UP000092612">
    <property type="component" value="Unassembled WGS sequence"/>
</dbReference>
<organism evidence="9 10">
    <name type="scientific">Polaribacter reichenbachii</name>
    <dbReference type="NCBI Taxonomy" id="996801"/>
    <lineage>
        <taxon>Bacteria</taxon>
        <taxon>Pseudomonadati</taxon>
        <taxon>Bacteroidota</taxon>
        <taxon>Flavobacteriia</taxon>
        <taxon>Flavobacteriales</taxon>
        <taxon>Flavobacteriaceae</taxon>
    </lineage>
</organism>
<dbReference type="PROSITE" id="PS52016">
    <property type="entry name" value="TONB_DEPENDENT_REC_3"/>
    <property type="match status" value="1"/>
</dbReference>
<dbReference type="Gene3D" id="3.55.50.30">
    <property type="match status" value="1"/>
</dbReference>
<evidence type="ECO:0000256" key="5">
    <source>
        <dbReference type="ARBA" id="ARBA00023136"/>
    </source>
</evidence>
<dbReference type="EMBL" id="LSFL01000006">
    <property type="protein sequence ID" value="OBY67176.1"/>
    <property type="molecule type" value="Genomic_DNA"/>
</dbReference>
<dbReference type="SUPFAM" id="SSF56935">
    <property type="entry name" value="Porins"/>
    <property type="match status" value="1"/>
</dbReference>
<dbReference type="STRING" id="996801.BW723_16935"/>
<keyword evidence="6 7" id="KW-0998">Cell outer membrane</keyword>
<dbReference type="SUPFAM" id="SSF49464">
    <property type="entry name" value="Carboxypeptidase regulatory domain-like"/>
    <property type="match status" value="1"/>
</dbReference>
<keyword evidence="2 7" id="KW-0813">Transport</keyword>
<dbReference type="AlphaFoldDB" id="A0A1B8U5N9"/>
<keyword evidence="5 7" id="KW-0472">Membrane</keyword>
<evidence type="ECO:0000259" key="8">
    <source>
        <dbReference type="Pfam" id="PF07715"/>
    </source>
</evidence>
<dbReference type="GO" id="GO:0009279">
    <property type="term" value="C:cell outer membrane"/>
    <property type="evidence" value="ECO:0007669"/>
    <property type="project" value="UniProtKB-SubCell"/>
</dbReference>
<name>A0A1B8U5N9_9FLAO</name>
<keyword evidence="9" id="KW-0675">Receptor</keyword>
<sequence>MKSILILLLTFTLSITYGQEKEQLISALYENTKIEDVLNDLEKKTAFKFFYKNEWIDNETITKSYHNKSLKDILKDIFTDKPINFYFIENKIIFTKNNYIRDDSLFNSSNDNKSFFDENEFNDPDIIKIGKESKNNKKSKFTLKGYLKDENTNELLKGILISVKGQNTNTQTNIKGYYEIELKPGFNILRFHTLPSIIEEKKILMFNDGNFDFSFTNNSVELEEVVISANSNQNVKEAVTGLVTIHVKNIKTIPTLLGVSDIFRVATTLPGITTAGEGASGFNVRGGKADQNLILLDNSVIYNPSHFFGIFSGINPSTSGNVDIFKGSMPAEYGGRLSSVFDINTKNGNTTEFTGDISVGPVMSNFSIENPIVKNKSSLLVGGRITHSNWLLKSINNENLKNSQASFYDIIANYSHKINDNNNIKISSYYSKDQYSITSDSLYNYSNKLISFNWQHKINEYNKAKLSISNSRYQFGIDYESQNSILDKSFTLNYEISDSELNYKINYSPNKTHHITYGISGKLYAVTPGNLTPINNTNVVPVNLPKEKGLLFALYASDKFEINDKLLLNFGFRGSLYSFLGPAEQRIYEENLPLSSSSLLEVKEYGKNEFIKNYFGPEYRLSLRYFLKENVSIKASFNNVYQYIHTLSNNTTPSPTDTWKLSDLNIKPQESIQYSLGVYTNTLNNQYEFSLEGYYKNFDNILDYKVGAKLLLNEAIETEILQGTGKAYGIELLLKKTTGKLNGWVSYTYSRSLNKFFGEFNEEIINSGEYFPSNFDKPHDLSLVTNFKFSKRLSISTNFFYQTGRPVTYPVGNYLYNGPEYVLYSDRNKFRIDDYYRLDLSFNFEGNHKLNKAIHTFWNFSIYNVLGRNNPYSVFFQNIDGNVKAFQSTIFSQPVPTISFNLKF</sequence>
<evidence type="ECO:0000256" key="4">
    <source>
        <dbReference type="ARBA" id="ARBA00022692"/>
    </source>
</evidence>
<keyword evidence="10" id="KW-1185">Reference proteome</keyword>
<feature type="domain" description="TonB-dependent receptor plug" evidence="8">
    <location>
        <begin position="258"/>
        <end position="336"/>
    </location>
</feature>
<reference evidence="10" key="1">
    <citation type="submission" date="2016-02" db="EMBL/GenBank/DDBJ databases">
        <title>Paenibacillus sp. LPB0068, isolated from Crassostrea gigas.</title>
        <authorList>
            <person name="Shin S.-K."/>
            <person name="Yi H."/>
        </authorList>
    </citation>
    <scope>NUCLEOTIDE SEQUENCE [LARGE SCALE GENOMIC DNA]</scope>
    <source>
        <strain evidence="10">KCTC 23969</strain>
    </source>
</reference>
<proteinExistence type="inferred from homology"/>
<dbReference type="Pfam" id="PF07715">
    <property type="entry name" value="Plug"/>
    <property type="match status" value="1"/>
</dbReference>
<evidence type="ECO:0000256" key="6">
    <source>
        <dbReference type="ARBA" id="ARBA00023237"/>
    </source>
</evidence>
<keyword evidence="3 7" id="KW-1134">Transmembrane beta strand</keyword>
<keyword evidence="4 7" id="KW-0812">Transmembrane</keyword>
<evidence type="ECO:0000256" key="3">
    <source>
        <dbReference type="ARBA" id="ARBA00022452"/>
    </source>
</evidence>
<evidence type="ECO:0000256" key="1">
    <source>
        <dbReference type="ARBA" id="ARBA00004571"/>
    </source>
</evidence>
<evidence type="ECO:0000313" key="10">
    <source>
        <dbReference type="Proteomes" id="UP000092612"/>
    </source>
</evidence>
<dbReference type="OrthoDB" id="9803050at2"/>
<dbReference type="KEGG" id="prn:BW723_16935"/>
<dbReference type="Gene3D" id="2.170.130.10">
    <property type="entry name" value="TonB-dependent receptor, plug domain"/>
    <property type="match status" value="1"/>
</dbReference>
<dbReference type="InterPro" id="IPR037066">
    <property type="entry name" value="Plug_dom_sf"/>
</dbReference>
<protein>
    <submittedName>
        <fullName evidence="9">TonB-dependent receptor</fullName>
    </submittedName>
</protein>
<dbReference type="InterPro" id="IPR039426">
    <property type="entry name" value="TonB-dep_rcpt-like"/>
</dbReference>
<dbReference type="InterPro" id="IPR008969">
    <property type="entry name" value="CarboxyPept-like_regulatory"/>
</dbReference>
<evidence type="ECO:0000313" key="9">
    <source>
        <dbReference type="EMBL" id="OBY67176.1"/>
    </source>
</evidence>
<dbReference type="Gene3D" id="2.60.40.1120">
    <property type="entry name" value="Carboxypeptidase-like, regulatory domain"/>
    <property type="match status" value="1"/>
</dbReference>
<evidence type="ECO:0000256" key="7">
    <source>
        <dbReference type="PROSITE-ProRule" id="PRU01360"/>
    </source>
</evidence>
<accession>A0A1B8U5N9</accession>
<dbReference type="Gene3D" id="2.40.170.20">
    <property type="entry name" value="TonB-dependent receptor, beta-barrel domain"/>
    <property type="match status" value="1"/>
</dbReference>
<comment type="caution">
    <text evidence="9">The sequence shown here is derived from an EMBL/GenBank/DDBJ whole genome shotgun (WGS) entry which is preliminary data.</text>
</comment>